<dbReference type="AlphaFoldDB" id="A0A517L2F8"/>
<feature type="region of interest" description="Disordered" evidence="1">
    <location>
        <begin position="32"/>
        <end position="55"/>
    </location>
</feature>
<keyword evidence="3" id="KW-1185">Reference proteome</keyword>
<evidence type="ECO:0000313" key="3">
    <source>
        <dbReference type="Proteomes" id="UP000316270"/>
    </source>
</evidence>
<accession>A0A517L2F8</accession>
<sequence>MTILEPHPLVTPIARPGLTVHSTSAKLERDFASKEHEMPASRKHPAQMPNTKPQPNDLVSLPQTLLEFQTASYHEAMRWDDASFHLWLQLRHAKIMRETGGIPTGYADKLFASLPSHEHKNIHAKEEMNPDNGFNNLDDHSTAPARTTRRPRISSLLNWHIPSHVRAAIKAYADFHCTIIDPDPSSTDPHRGERIIRINPPQIASSNPLSSSNYDSPTAQYGTPIGFRRGRAFGKIPLPPERYWEATRACNGIENPVQRWWMKRRLERMRKLPLVDVKYCYYWHRREEKVIQWRTYKGFSAKEVGDIAVWVREQESLRDENVVRGEA</sequence>
<reference evidence="2 3" key="1">
    <citation type="submission" date="2019-07" db="EMBL/GenBank/DDBJ databases">
        <title>Finished genome of Venturia effusa.</title>
        <authorList>
            <person name="Young C.A."/>
            <person name="Cox M.P."/>
            <person name="Ganley A.R.D."/>
            <person name="David W.J."/>
        </authorList>
    </citation>
    <scope>NUCLEOTIDE SEQUENCE [LARGE SCALE GENOMIC DNA]</scope>
    <source>
        <strain evidence="3">albino</strain>
    </source>
</reference>
<evidence type="ECO:0000256" key="1">
    <source>
        <dbReference type="SAM" id="MobiDB-lite"/>
    </source>
</evidence>
<organism evidence="2 3">
    <name type="scientific">Venturia effusa</name>
    <dbReference type="NCBI Taxonomy" id="50376"/>
    <lineage>
        <taxon>Eukaryota</taxon>
        <taxon>Fungi</taxon>
        <taxon>Dikarya</taxon>
        <taxon>Ascomycota</taxon>
        <taxon>Pezizomycotina</taxon>
        <taxon>Dothideomycetes</taxon>
        <taxon>Pleosporomycetidae</taxon>
        <taxon>Venturiales</taxon>
        <taxon>Venturiaceae</taxon>
        <taxon>Venturia</taxon>
    </lineage>
</organism>
<gene>
    <name evidence="2" type="ORF">FKW77_010521</name>
</gene>
<name>A0A517L2F8_9PEZI</name>
<protein>
    <submittedName>
        <fullName evidence="2">Uncharacterized protein</fullName>
    </submittedName>
</protein>
<evidence type="ECO:0000313" key="2">
    <source>
        <dbReference type="EMBL" id="QDS69821.1"/>
    </source>
</evidence>
<dbReference type="EMBL" id="CP042187">
    <property type="protein sequence ID" value="QDS69821.1"/>
    <property type="molecule type" value="Genomic_DNA"/>
</dbReference>
<dbReference type="Proteomes" id="UP000316270">
    <property type="component" value="Chromosome 3"/>
</dbReference>
<proteinExistence type="predicted"/>
<feature type="region of interest" description="Disordered" evidence="1">
    <location>
        <begin position="127"/>
        <end position="149"/>
    </location>
</feature>